<protein>
    <submittedName>
        <fullName evidence="1">N4-gp56 family major capsid protein</fullName>
    </submittedName>
</protein>
<dbReference type="NCBIfam" id="TIGR04387">
    <property type="entry name" value="capsid_maj_N4"/>
    <property type="match status" value="1"/>
</dbReference>
<evidence type="ECO:0000313" key="1">
    <source>
        <dbReference type="EMBL" id="MCU6798883.1"/>
    </source>
</evidence>
<organism evidence="1 2">
    <name type="scientific">Alitiscatomonas aceti</name>
    <dbReference type="NCBI Taxonomy" id="2981724"/>
    <lineage>
        <taxon>Bacteria</taxon>
        <taxon>Bacillati</taxon>
        <taxon>Bacillota</taxon>
        <taxon>Clostridia</taxon>
        <taxon>Lachnospirales</taxon>
        <taxon>Lachnospiraceae</taxon>
        <taxon>Alitiscatomonas</taxon>
    </lineage>
</organism>
<dbReference type="Pfam" id="PF25209">
    <property type="entry name" value="Phage_capsid_4"/>
    <property type="match status" value="1"/>
</dbReference>
<reference evidence="1 2" key="1">
    <citation type="journal article" date="2021" name="ISME Commun">
        <title>Automated analysis of genomic sequences facilitates high-throughput and comprehensive description of bacteria.</title>
        <authorList>
            <person name="Hitch T.C.A."/>
        </authorList>
    </citation>
    <scope>NUCLEOTIDE SEQUENCE [LARGE SCALE GENOMIC DNA]</scope>
    <source>
        <strain evidence="2">f_CCE</strain>
    </source>
</reference>
<accession>A0ABT2UW51</accession>
<comment type="caution">
    <text evidence="1">The sequence shown here is derived from an EMBL/GenBank/DDBJ whole genome shotgun (WGS) entry which is preliminary data.</text>
</comment>
<name>A0ABT2UW51_9FIRM</name>
<keyword evidence="2" id="KW-1185">Reference proteome</keyword>
<gene>
    <name evidence="1" type="ORF">OCV69_02855</name>
</gene>
<dbReference type="RefSeq" id="WP_158357570.1">
    <property type="nucleotide sequence ID" value="NZ_JAOQJF010000004.1"/>
</dbReference>
<sequence>MDDKMIRLDLRLFAETPVNTTGSGGMSAEMKTYYSRYLIENAKPKLVHDQFGQKHNIPKNGGKTTEFRRYAPLAKATTPLTEGVTPKGQTLTVTTVTAEVRQYGGFVPLTDMLLLTAIDNNLVQALSLLGDQAGATLDTITREVLAGGTNVQYAEGQVDSRSALTKDMKLTVKAVRLAARMLKKQNAPVIDGSYVAIVHPDIAYDIQDDPEWKDWTKYTTPEHMFNNEIGKIANVRFVETTEAKIFAGEGSGSQDVYSTLVLGANAYGVTNIEGGGLETIIKQLGSGGTEDPLNQRATAGWKATKTAERLVEQFMVRIETGSSFNDGVAN</sequence>
<evidence type="ECO:0000313" key="2">
    <source>
        <dbReference type="Proteomes" id="UP001652395"/>
    </source>
</evidence>
<proteinExistence type="predicted"/>
<dbReference type="EMBL" id="JAOQJF010000004">
    <property type="protein sequence ID" value="MCU6798883.1"/>
    <property type="molecule type" value="Genomic_DNA"/>
</dbReference>
<dbReference type="Proteomes" id="UP001652395">
    <property type="component" value="Unassembled WGS sequence"/>
</dbReference>